<dbReference type="InterPro" id="IPR000210">
    <property type="entry name" value="BTB/POZ_dom"/>
</dbReference>
<gene>
    <name evidence="2" type="ORF">FB45DRAFT_1065530</name>
</gene>
<protein>
    <recommendedName>
        <fullName evidence="1">BTB domain-containing protein</fullName>
    </recommendedName>
</protein>
<dbReference type="Gene3D" id="3.30.710.10">
    <property type="entry name" value="Potassium Channel Kv1.1, Chain A"/>
    <property type="match status" value="1"/>
</dbReference>
<dbReference type="AlphaFoldDB" id="A0AAD7B6N7"/>
<evidence type="ECO:0000313" key="3">
    <source>
        <dbReference type="Proteomes" id="UP001221142"/>
    </source>
</evidence>
<dbReference type="PROSITE" id="PS50097">
    <property type="entry name" value="BTB"/>
    <property type="match status" value="1"/>
</dbReference>
<sequence>MDAPAATQQIPVQRVEEIWFPDGNLVIQAGSSLFRVYRGVLAARSPVFQDMLSFPQPPDSELVEGCPLVHLTDWEMEVRLFLKAIFDPEFFMPFPYPTQFATVAGCLRLSHKYGVDYLKRRALIHLSSGYDTTLDHWDTASTSNVDAAVASYIMSWQWPEDLSFAIYAIQLFREVDALWLLPTAFYNLSMYFTASLGRNVFHGTVYNGVPSVLSVQDQQSFATGHAIQCQMEREILGFLVEPVDIVGCASRSECITQRLETLGEVQRSLTLIVTPEVRSPLDVWEEEGDWEDLEEGVCETCISALRTRYQHRRQAFWERLPGMYGLPAWDVLEEMKTAAIGTTFVPDSQ</sequence>
<dbReference type="EMBL" id="JARKIF010000031">
    <property type="protein sequence ID" value="KAJ7612167.1"/>
    <property type="molecule type" value="Genomic_DNA"/>
</dbReference>
<evidence type="ECO:0000313" key="2">
    <source>
        <dbReference type="EMBL" id="KAJ7612167.1"/>
    </source>
</evidence>
<dbReference type="Pfam" id="PF00651">
    <property type="entry name" value="BTB"/>
    <property type="match status" value="1"/>
</dbReference>
<name>A0AAD7B6N7_9AGAR</name>
<dbReference type="CDD" id="cd18186">
    <property type="entry name" value="BTB_POZ_ZBTB_KLHL-like"/>
    <property type="match status" value="1"/>
</dbReference>
<dbReference type="InterPro" id="IPR011333">
    <property type="entry name" value="SKP1/BTB/POZ_sf"/>
</dbReference>
<accession>A0AAD7B6N7</accession>
<evidence type="ECO:0000259" key="1">
    <source>
        <dbReference type="PROSITE" id="PS50097"/>
    </source>
</evidence>
<proteinExistence type="predicted"/>
<comment type="caution">
    <text evidence="2">The sequence shown here is derived from an EMBL/GenBank/DDBJ whole genome shotgun (WGS) entry which is preliminary data.</text>
</comment>
<dbReference type="SUPFAM" id="SSF54695">
    <property type="entry name" value="POZ domain"/>
    <property type="match status" value="1"/>
</dbReference>
<feature type="domain" description="BTB" evidence="1">
    <location>
        <begin position="21"/>
        <end position="53"/>
    </location>
</feature>
<reference evidence="2" key="1">
    <citation type="submission" date="2023-03" db="EMBL/GenBank/DDBJ databases">
        <title>Massive genome expansion in bonnet fungi (Mycena s.s.) driven by repeated elements and novel gene families across ecological guilds.</title>
        <authorList>
            <consortium name="Lawrence Berkeley National Laboratory"/>
            <person name="Harder C.B."/>
            <person name="Miyauchi S."/>
            <person name="Viragh M."/>
            <person name="Kuo A."/>
            <person name="Thoen E."/>
            <person name="Andreopoulos B."/>
            <person name="Lu D."/>
            <person name="Skrede I."/>
            <person name="Drula E."/>
            <person name="Henrissat B."/>
            <person name="Morin E."/>
            <person name="Kohler A."/>
            <person name="Barry K."/>
            <person name="LaButti K."/>
            <person name="Morin E."/>
            <person name="Salamov A."/>
            <person name="Lipzen A."/>
            <person name="Mereny Z."/>
            <person name="Hegedus B."/>
            <person name="Baldrian P."/>
            <person name="Stursova M."/>
            <person name="Weitz H."/>
            <person name="Taylor A."/>
            <person name="Grigoriev I.V."/>
            <person name="Nagy L.G."/>
            <person name="Martin F."/>
            <person name="Kauserud H."/>
        </authorList>
    </citation>
    <scope>NUCLEOTIDE SEQUENCE</scope>
    <source>
        <strain evidence="2">9284</strain>
    </source>
</reference>
<dbReference type="Proteomes" id="UP001221142">
    <property type="component" value="Unassembled WGS sequence"/>
</dbReference>
<keyword evidence="3" id="KW-1185">Reference proteome</keyword>
<organism evidence="2 3">
    <name type="scientific">Roridomyces roridus</name>
    <dbReference type="NCBI Taxonomy" id="1738132"/>
    <lineage>
        <taxon>Eukaryota</taxon>
        <taxon>Fungi</taxon>
        <taxon>Dikarya</taxon>
        <taxon>Basidiomycota</taxon>
        <taxon>Agaricomycotina</taxon>
        <taxon>Agaricomycetes</taxon>
        <taxon>Agaricomycetidae</taxon>
        <taxon>Agaricales</taxon>
        <taxon>Marasmiineae</taxon>
        <taxon>Mycenaceae</taxon>
        <taxon>Roridomyces</taxon>
    </lineage>
</organism>